<dbReference type="InterPro" id="IPR000160">
    <property type="entry name" value="GGDEF_dom"/>
</dbReference>
<accession>A0ABD7LDU2</accession>
<dbReference type="InterPro" id="IPR029787">
    <property type="entry name" value="Nucleotide_cyclase"/>
</dbReference>
<feature type="transmembrane region" description="Helical" evidence="3">
    <location>
        <begin position="34"/>
        <end position="58"/>
    </location>
</feature>
<dbReference type="InterPro" id="IPR050469">
    <property type="entry name" value="Diguanylate_Cyclase"/>
</dbReference>
<name>A0ABD7LDU2_9BURK</name>
<dbReference type="InterPro" id="IPR043128">
    <property type="entry name" value="Rev_trsase/Diguanyl_cyclase"/>
</dbReference>
<dbReference type="FunFam" id="3.30.70.270:FF:000001">
    <property type="entry name" value="Diguanylate cyclase domain protein"/>
    <property type="match status" value="1"/>
</dbReference>
<dbReference type="InterPro" id="IPR054327">
    <property type="entry name" value="His-kinase-like_sensor"/>
</dbReference>
<comment type="catalytic activity">
    <reaction evidence="2">
        <text>2 GTP = 3',3'-c-di-GMP + 2 diphosphate</text>
        <dbReference type="Rhea" id="RHEA:24898"/>
        <dbReference type="ChEBI" id="CHEBI:33019"/>
        <dbReference type="ChEBI" id="CHEBI:37565"/>
        <dbReference type="ChEBI" id="CHEBI:58805"/>
        <dbReference type="EC" id="2.7.7.65"/>
    </reaction>
</comment>
<dbReference type="Gene3D" id="3.30.450.20">
    <property type="entry name" value="PAS domain"/>
    <property type="match status" value="2"/>
</dbReference>
<evidence type="ECO:0000259" key="4">
    <source>
        <dbReference type="PROSITE" id="PS50887"/>
    </source>
</evidence>
<dbReference type="EC" id="2.7.7.65" evidence="1"/>
<dbReference type="PANTHER" id="PTHR45138:SF9">
    <property type="entry name" value="DIGUANYLATE CYCLASE DGCM-RELATED"/>
    <property type="match status" value="1"/>
</dbReference>
<keyword evidence="3" id="KW-1133">Transmembrane helix</keyword>
<dbReference type="SUPFAM" id="SSF55073">
    <property type="entry name" value="Nucleotide cyclase"/>
    <property type="match status" value="1"/>
</dbReference>
<dbReference type="Pfam" id="PF00990">
    <property type="entry name" value="GGDEF"/>
    <property type="match status" value="1"/>
</dbReference>
<feature type="transmembrane region" description="Helical" evidence="3">
    <location>
        <begin position="307"/>
        <end position="333"/>
    </location>
</feature>
<evidence type="ECO:0000256" key="3">
    <source>
        <dbReference type="SAM" id="Phobius"/>
    </source>
</evidence>
<evidence type="ECO:0000313" key="6">
    <source>
        <dbReference type="Proteomes" id="UP000196218"/>
    </source>
</evidence>
<dbReference type="PANTHER" id="PTHR45138">
    <property type="entry name" value="REGULATORY COMPONENTS OF SENSORY TRANSDUCTION SYSTEM"/>
    <property type="match status" value="1"/>
</dbReference>
<protein>
    <recommendedName>
        <fullName evidence="1">diguanylate cyclase</fullName>
        <ecNumber evidence="1">2.7.7.65</ecNumber>
    </recommendedName>
</protein>
<dbReference type="EMBL" id="FKJW01000006">
    <property type="protein sequence ID" value="SAK03256.1"/>
    <property type="molecule type" value="Genomic_DNA"/>
</dbReference>
<dbReference type="CDD" id="cd12915">
    <property type="entry name" value="PDC2_DGC_like"/>
    <property type="match status" value="1"/>
</dbReference>
<keyword evidence="3" id="KW-0472">Membrane</keyword>
<gene>
    <name evidence="5" type="ORF">UA18_05996</name>
</gene>
<reference evidence="5 6" key="1">
    <citation type="submission" date="2016-04" db="EMBL/GenBank/DDBJ databases">
        <authorList>
            <person name="Peeters C."/>
        </authorList>
    </citation>
    <scope>NUCLEOTIDE SEQUENCE [LARGE SCALE GENOMIC DNA]</scope>
    <source>
        <strain evidence="5">LMG 29311</strain>
    </source>
</reference>
<feature type="domain" description="GGDEF" evidence="4">
    <location>
        <begin position="378"/>
        <end position="514"/>
    </location>
</feature>
<organism evidence="5 6">
    <name type="scientific">Burkholderia multivorans</name>
    <dbReference type="NCBI Taxonomy" id="87883"/>
    <lineage>
        <taxon>Bacteria</taxon>
        <taxon>Pseudomonadati</taxon>
        <taxon>Pseudomonadota</taxon>
        <taxon>Betaproteobacteria</taxon>
        <taxon>Burkholderiales</taxon>
        <taxon>Burkholderiaceae</taxon>
        <taxon>Burkholderia</taxon>
        <taxon>Burkholderia cepacia complex</taxon>
    </lineage>
</organism>
<comment type="caution">
    <text evidence="5">The sequence shown here is derived from an EMBL/GenBank/DDBJ whole genome shotgun (WGS) entry which is preliminary data.</text>
</comment>
<sequence length="522" mass="57044">MPTVRVVRAGTTRASMSASTSIEKIADWAGRHTLFVGALGTLMSLAALAISALTLWAARSEVVEHAHETSRNVAAVLVSEIARTVDTSNAALVALASDLGNPAVRRMDAGLRHDLLFERTAAQYVTGMGVTDRYGRLIDGCCGSSHRWDFSDRDYFNVHRNADGVGLYVSQAYRARSRGGTESIALSRRIERPDHTFDGIAVVAIDLAYFGQLLSRLNVGPHGVTAILRADGTILARNPPLSEHQMTRLRRSKSFERMVSRESGFYAAHSSIDGTLRLYTFQRVPGTPLIAVVAPAERDVLAGITRLSWTVGVSASVIGALFCAVVWLLAFALRDNLRKQQRLTDLSRTDPLTGLHNRRALDAMLVDAWARLQRGDSRSLSVLFIDADHFKQYNDRHGHALGDTALRFLAACIGAHVRRRGDVAARYGGEEFVAVLPDTDARGAMQIADAIRRDVERNRLERLADAVPPFTVSIGCATADGTRVASVDALTRRADRALYEAKHRGRNRVCHADFETAEPAIV</sequence>
<dbReference type="Proteomes" id="UP000196218">
    <property type="component" value="Unassembled WGS sequence"/>
</dbReference>
<dbReference type="PROSITE" id="PS50887">
    <property type="entry name" value="GGDEF"/>
    <property type="match status" value="1"/>
</dbReference>
<evidence type="ECO:0000313" key="5">
    <source>
        <dbReference type="EMBL" id="SAK03256.1"/>
    </source>
</evidence>
<dbReference type="SMART" id="SM00267">
    <property type="entry name" value="GGDEF"/>
    <property type="match status" value="1"/>
</dbReference>
<evidence type="ECO:0000256" key="1">
    <source>
        <dbReference type="ARBA" id="ARBA00012528"/>
    </source>
</evidence>
<dbReference type="CDD" id="cd12914">
    <property type="entry name" value="PDC1_DGC_like"/>
    <property type="match status" value="1"/>
</dbReference>
<evidence type="ECO:0000256" key="2">
    <source>
        <dbReference type="ARBA" id="ARBA00034247"/>
    </source>
</evidence>
<dbReference type="GO" id="GO:0052621">
    <property type="term" value="F:diguanylate cyclase activity"/>
    <property type="evidence" value="ECO:0007669"/>
    <property type="project" value="UniProtKB-EC"/>
</dbReference>
<dbReference type="NCBIfam" id="TIGR00254">
    <property type="entry name" value="GGDEF"/>
    <property type="match status" value="1"/>
</dbReference>
<dbReference type="AlphaFoldDB" id="A0ABD7LDU2"/>
<proteinExistence type="predicted"/>
<dbReference type="CDD" id="cd01949">
    <property type="entry name" value="GGDEF"/>
    <property type="match status" value="1"/>
</dbReference>
<dbReference type="Pfam" id="PF22588">
    <property type="entry name" value="dCache_1_like"/>
    <property type="match status" value="1"/>
</dbReference>
<keyword evidence="3" id="KW-0812">Transmembrane</keyword>
<dbReference type="Gene3D" id="3.30.70.270">
    <property type="match status" value="1"/>
</dbReference>